<accession>A0ABP1RMW4</accession>
<name>A0ABP1RMW4_9HEXA</name>
<reference evidence="1 2" key="1">
    <citation type="submission" date="2024-08" db="EMBL/GenBank/DDBJ databases">
        <authorList>
            <person name="Cucini C."/>
            <person name="Frati F."/>
        </authorList>
    </citation>
    <scope>NUCLEOTIDE SEQUENCE [LARGE SCALE GENOMIC DNA]</scope>
</reference>
<gene>
    <name evidence="1" type="ORF">ODALV1_LOCUS24007</name>
</gene>
<sequence length="197" mass="22214">MEYLCRFSITIIPSQTFEMEVHIRWLVFSILLSTLSIQLEGYMNRNQACRHLCGGGTRGPASGGKITPGITKTGVKDGLSGRAYGNDRYLEPADYAYAGPGSDDRWNINGELNFNWDTQIGWNTTFYGNISGGREHESLINLDNGGYIRDKDWFYYGAGFESNPWIVTNIGIRGGIRFGNVGGRKRRRRRRDTSKQP</sequence>
<organism evidence="1 2">
    <name type="scientific">Orchesella dallaii</name>
    <dbReference type="NCBI Taxonomy" id="48710"/>
    <lineage>
        <taxon>Eukaryota</taxon>
        <taxon>Metazoa</taxon>
        <taxon>Ecdysozoa</taxon>
        <taxon>Arthropoda</taxon>
        <taxon>Hexapoda</taxon>
        <taxon>Collembola</taxon>
        <taxon>Entomobryomorpha</taxon>
        <taxon>Entomobryoidea</taxon>
        <taxon>Orchesellidae</taxon>
        <taxon>Orchesellinae</taxon>
        <taxon>Orchesella</taxon>
    </lineage>
</organism>
<dbReference type="Proteomes" id="UP001642540">
    <property type="component" value="Unassembled WGS sequence"/>
</dbReference>
<comment type="caution">
    <text evidence="1">The sequence shown here is derived from an EMBL/GenBank/DDBJ whole genome shotgun (WGS) entry which is preliminary data.</text>
</comment>
<evidence type="ECO:0000313" key="2">
    <source>
        <dbReference type="Proteomes" id="UP001642540"/>
    </source>
</evidence>
<protein>
    <submittedName>
        <fullName evidence="1">Uncharacterized protein</fullName>
    </submittedName>
</protein>
<proteinExistence type="predicted"/>
<dbReference type="EMBL" id="CAXLJM020000086">
    <property type="protein sequence ID" value="CAL8131051.1"/>
    <property type="molecule type" value="Genomic_DNA"/>
</dbReference>
<evidence type="ECO:0000313" key="1">
    <source>
        <dbReference type="EMBL" id="CAL8131051.1"/>
    </source>
</evidence>
<keyword evidence="2" id="KW-1185">Reference proteome</keyword>